<evidence type="ECO:0000313" key="5">
    <source>
        <dbReference type="Proteomes" id="UP001597361"/>
    </source>
</evidence>
<evidence type="ECO:0000256" key="1">
    <source>
        <dbReference type="ARBA" id="ARBA00022603"/>
    </source>
</evidence>
<accession>A0ABW4VR58</accession>
<dbReference type="Pfam" id="PF10017">
    <property type="entry name" value="Methyltransf_33"/>
    <property type="match status" value="1"/>
</dbReference>
<evidence type="ECO:0000313" key="4">
    <source>
        <dbReference type="EMBL" id="MFD2036704.1"/>
    </source>
</evidence>
<dbReference type="PANTHER" id="PTHR43397:SF1">
    <property type="entry name" value="ERGOTHIONEINE BIOSYNTHESIS PROTEIN 1"/>
    <property type="match status" value="1"/>
</dbReference>
<keyword evidence="1" id="KW-0489">Methyltransferase</keyword>
<reference evidence="5" key="1">
    <citation type="journal article" date="2019" name="Int. J. Syst. Evol. Microbiol.">
        <title>The Global Catalogue of Microorganisms (GCM) 10K type strain sequencing project: providing services to taxonomists for standard genome sequencing and annotation.</title>
        <authorList>
            <consortium name="The Broad Institute Genomics Platform"/>
            <consortium name="The Broad Institute Genome Sequencing Center for Infectious Disease"/>
            <person name="Wu L."/>
            <person name="Ma J."/>
        </authorList>
    </citation>
    <scope>NUCLEOTIDE SEQUENCE [LARGE SCALE GENOMIC DNA]</scope>
    <source>
        <strain evidence="5">CGMCC 1.15180</strain>
    </source>
</reference>
<comment type="caution">
    <text evidence="4">The sequence shown here is derived from an EMBL/GenBank/DDBJ whole genome shotgun (WGS) entry which is preliminary data.</text>
</comment>
<sequence>MDRFLQDVLTGLGSEFKTLPSKYFYDEKGSKIFQRIMALDEYYLPGCEVEILNESSDLILAEIPFDTIDIVELGSGDGSKTMIFLKQAIRKFNSLTYIPMDISPGILEVNKDLIHSQVPKLEIIPIAGDYLLTSSQLEKRDKPRLLLFMGSNIGNFPGDKAKGFMGFVNGMMKRGDYFMMGVDLRKNPHVIRAAYNDKDGVTRLFNLNLLERINRELGGDFDLSEFEHFGTYNPVTGEAMSYLVSQKKQIVQIAGRLFQFDRYEAILTEVSRKFSIKELNSIGKETGFATVRHFLDSKGYFSLSLFRKQD</sequence>
<dbReference type="InterPro" id="IPR029063">
    <property type="entry name" value="SAM-dependent_MTases_sf"/>
</dbReference>
<name>A0ABW4VR58_9BACT</name>
<dbReference type="RefSeq" id="WP_376887994.1">
    <property type="nucleotide sequence ID" value="NZ_JBHUHR010000045.1"/>
</dbReference>
<dbReference type="PIRSF" id="PIRSF018005">
    <property type="entry name" value="UCP018005"/>
    <property type="match status" value="1"/>
</dbReference>
<evidence type="ECO:0000259" key="3">
    <source>
        <dbReference type="Pfam" id="PF10017"/>
    </source>
</evidence>
<keyword evidence="2" id="KW-0808">Transferase</keyword>
<evidence type="ECO:0000256" key="2">
    <source>
        <dbReference type="ARBA" id="ARBA00022679"/>
    </source>
</evidence>
<feature type="domain" description="Histidine-specific methyltransferase SAM-dependent" evidence="3">
    <location>
        <begin position="5"/>
        <end position="307"/>
    </location>
</feature>
<gene>
    <name evidence="4" type="ORF">ACFSKL_18005</name>
</gene>
<dbReference type="EMBL" id="JBHUHR010000045">
    <property type="protein sequence ID" value="MFD2036704.1"/>
    <property type="molecule type" value="Genomic_DNA"/>
</dbReference>
<keyword evidence="5" id="KW-1185">Reference proteome</keyword>
<protein>
    <submittedName>
        <fullName evidence="4">L-histidine N(Alpha)-methyltransferase</fullName>
    </submittedName>
</protein>
<dbReference type="InterPro" id="IPR017804">
    <property type="entry name" value="MeTrfase_EgtD-like"/>
</dbReference>
<dbReference type="InterPro" id="IPR019257">
    <property type="entry name" value="MeTrfase_dom"/>
</dbReference>
<dbReference type="SUPFAM" id="SSF53335">
    <property type="entry name" value="S-adenosyl-L-methionine-dependent methyltransferases"/>
    <property type="match status" value="1"/>
</dbReference>
<dbReference type="Gene3D" id="3.40.50.150">
    <property type="entry name" value="Vaccinia Virus protein VP39"/>
    <property type="match status" value="1"/>
</dbReference>
<dbReference type="Proteomes" id="UP001597361">
    <property type="component" value="Unassembled WGS sequence"/>
</dbReference>
<proteinExistence type="predicted"/>
<organism evidence="4 5">
    <name type="scientific">Belliella marina</name>
    <dbReference type="NCBI Taxonomy" id="1644146"/>
    <lineage>
        <taxon>Bacteria</taxon>
        <taxon>Pseudomonadati</taxon>
        <taxon>Bacteroidota</taxon>
        <taxon>Cytophagia</taxon>
        <taxon>Cytophagales</taxon>
        <taxon>Cyclobacteriaceae</taxon>
        <taxon>Belliella</taxon>
    </lineage>
</organism>
<dbReference type="PANTHER" id="PTHR43397">
    <property type="entry name" value="ERGOTHIONEINE BIOSYNTHESIS PROTEIN 1"/>
    <property type="match status" value="1"/>
</dbReference>
<dbReference type="InterPro" id="IPR051128">
    <property type="entry name" value="EgtD_Methyltrsf_superfamily"/>
</dbReference>